<sequence>MPVIKPNSIEKNEGSKTFIHTDSLSVGYRKEFPVVSDIHLHIHSGKTYALVGGNGAGKTTLFRTLTDLLPPLSGSIQFSKQITTSYVPQAKRMSLEFPLSVQDVLLMPKNIGLSFLPKKKFAPEDLDLIERTGVSSYLKKQISLCSGGQLQKVLILRSLLTKANLIFLDEPMDSLDHNARELFQTVLSEYLRDGNRSLFFITHSLEHDWGFGFDEIFEIDEGKLYNITSGERPPNCHHHD</sequence>
<evidence type="ECO:0000313" key="7">
    <source>
        <dbReference type="Proteomes" id="UP000297891"/>
    </source>
</evidence>
<dbReference type="InterPro" id="IPR027417">
    <property type="entry name" value="P-loop_NTPase"/>
</dbReference>
<comment type="similarity">
    <text evidence="1">Belongs to the ABC transporter superfamily.</text>
</comment>
<dbReference type="Pfam" id="PF00005">
    <property type="entry name" value="ABC_tran"/>
    <property type="match status" value="1"/>
</dbReference>
<dbReference type="InterPro" id="IPR017871">
    <property type="entry name" value="ABC_transporter-like_CS"/>
</dbReference>
<dbReference type="RefSeq" id="WP_100790449.1">
    <property type="nucleotide sequence ID" value="NZ_NPDQ01000003.1"/>
</dbReference>
<dbReference type="InterPro" id="IPR003593">
    <property type="entry name" value="AAA+_ATPase"/>
</dbReference>
<evidence type="ECO:0000259" key="5">
    <source>
        <dbReference type="PROSITE" id="PS50893"/>
    </source>
</evidence>
<evidence type="ECO:0000256" key="1">
    <source>
        <dbReference type="ARBA" id="ARBA00005417"/>
    </source>
</evidence>
<dbReference type="EMBL" id="RQFP01000014">
    <property type="protein sequence ID" value="TGK91272.1"/>
    <property type="molecule type" value="Genomic_DNA"/>
</dbReference>
<keyword evidence="7" id="KW-1185">Reference proteome</keyword>
<evidence type="ECO:0000256" key="4">
    <source>
        <dbReference type="ARBA" id="ARBA00022840"/>
    </source>
</evidence>
<keyword evidence="3" id="KW-0547">Nucleotide-binding</keyword>
<dbReference type="GO" id="GO:0005524">
    <property type="term" value="F:ATP binding"/>
    <property type="evidence" value="ECO:0007669"/>
    <property type="project" value="UniProtKB-KW"/>
</dbReference>
<evidence type="ECO:0000256" key="3">
    <source>
        <dbReference type="ARBA" id="ARBA00022741"/>
    </source>
</evidence>
<accession>A0A2M9Y3D5</accession>
<dbReference type="SMART" id="SM00382">
    <property type="entry name" value="AAA"/>
    <property type="match status" value="1"/>
</dbReference>
<protein>
    <submittedName>
        <fullName evidence="6">ABC transporter ATP-binding protein</fullName>
    </submittedName>
</protein>
<dbReference type="PROSITE" id="PS50893">
    <property type="entry name" value="ABC_TRANSPORTER_2"/>
    <property type="match status" value="1"/>
</dbReference>
<dbReference type="PROSITE" id="PS00211">
    <property type="entry name" value="ABC_TRANSPORTER_1"/>
    <property type="match status" value="1"/>
</dbReference>
<feature type="domain" description="ABC transporter" evidence="5">
    <location>
        <begin position="19"/>
        <end position="240"/>
    </location>
</feature>
<organism evidence="6 7">
    <name type="scientific">Leptospira brenneri</name>
    <dbReference type="NCBI Taxonomy" id="2023182"/>
    <lineage>
        <taxon>Bacteria</taxon>
        <taxon>Pseudomonadati</taxon>
        <taxon>Spirochaetota</taxon>
        <taxon>Spirochaetia</taxon>
        <taxon>Leptospirales</taxon>
        <taxon>Leptospiraceae</taxon>
        <taxon>Leptospira</taxon>
    </lineage>
</organism>
<reference evidence="6" key="1">
    <citation type="journal article" date="2019" name="PLoS Negl. Trop. Dis.">
        <title>Revisiting the worldwide diversity of Leptospira species in the environment.</title>
        <authorList>
            <person name="Vincent A.T."/>
            <person name="Schiettekatte O."/>
            <person name="Bourhy P."/>
            <person name="Veyrier F.J."/>
            <person name="Picardeau M."/>
        </authorList>
    </citation>
    <scope>NUCLEOTIDE SEQUENCE [LARGE SCALE GENOMIC DNA]</scope>
    <source>
        <strain evidence="6">201800277</strain>
    </source>
</reference>
<gene>
    <name evidence="6" type="ORF">EHQ30_13640</name>
</gene>
<evidence type="ECO:0000256" key="2">
    <source>
        <dbReference type="ARBA" id="ARBA00022448"/>
    </source>
</evidence>
<comment type="caution">
    <text evidence="6">The sequence shown here is derived from an EMBL/GenBank/DDBJ whole genome shotgun (WGS) entry which is preliminary data.</text>
</comment>
<proteinExistence type="inferred from homology"/>
<dbReference type="InterPro" id="IPR050153">
    <property type="entry name" value="Metal_Ion_Import_ABC"/>
</dbReference>
<evidence type="ECO:0000313" key="6">
    <source>
        <dbReference type="EMBL" id="TGK91272.1"/>
    </source>
</evidence>
<dbReference type="Gene3D" id="3.40.50.300">
    <property type="entry name" value="P-loop containing nucleotide triphosphate hydrolases"/>
    <property type="match status" value="1"/>
</dbReference>
<dbReference type="PANTHER" id="PTHR42734">
    <property type="entry name" value="METAL TRANSPORT SYSTEM ATP-BINDING PROTEIN TM_0124-RELATED"/>
    <property type="match status" value="1"/>
</dbReference>
<keyword evidence="4 6" id="KW-0067">ATP-binding</keyword>
<dbReference type="PANTHER" id="PTHR42734:SF5">
    <property type="entry name" value="IRON TRANSPORT SYSTEM ATP-BINDING PROTEIN HI_0361-RELATED"/>
    <property type="match status" value="1"/>
</dbReference>
<dbReference type="Proteomes" id="UP000297891">
    <property type="component" value="Unassembled WGS sequence"/>
</dbReference>
<keyword evidence="2" id="KW-0813">Transport</keyword>
<dbReference type="OrthoDB" id="9806726at2"/>
<dbReference type="GO" id="GO:0016887">
    <property type="term" value="F:ATP hydrolysis activity"/>
    <property type="evidence" value="ECO:0007669"/>
    <property type="project" value="InterPro"/>
</dbReference>
<dbReference type="InterPro" id="IPR003439">
    <property type="entry name" value="ABC_transporter-like_ATP-bd"/>
</dbReference>
<dbReference type="AlphaFoldDB" id="A0A2M9Y3D5"/>
<name>A0A2M9Y3D5_9LEPT</name>
<dbReference type="SUPFAM" id="SSF52540">
    <property type="entry name" value="P-loop containing nucleoside triphosphate hydrolases"/>
    <property type="match status" value="1"/>
</dbReference>